<dbReference type="InterPro" id="IPR013790">
    <property type="entry name" value="Dwarfin"/>
</dbReference>
<keyword evidence="4" id="KW-0539">Nucleus</keyword>
<keyword evidence="6" id="KW-1185">Reference proteome</keyword>
<dbReference type="InterPro" id="IPR003619">
    <property type="entry name" value="MAD_homology1_Dwarfin-type"/>
</dbReference>
<dbReference type="Proteomes" id="UP000095283">
    <property type="component" value="Unplaced"/>
</dbReference>
<dbReference type="GO" id="GO:0070411">
    <property type="term" value="F:I-SMAD binding"/>
    <property type="evidence" value="ECO:0007669"/>
    <property type="project" value="TreeGrafter"/>
</dbReference>
<dbReference type="Gene3D" id="3.90.520.10">
    <property type="entry name" value="SMAD MH1 domain"/>
    <property type="match status" value="1"/>
</dbReference>
<evidence type="ECO:0000313" key="6">
    <source>
        <dbReference type="Proteomes" id="UP000095283"/>
    </source>
</evidence>
<evidence type="ECO:0000256" key="4">
    <source>
        <dbReference type="ARBA" id="ARBA00023242"/>
    </source>
</evidence>
<evidence type="ECO:0000256" key="1">
    <source>
        <dbReference type="ARBA" id="ARBA00004123"/>
    </source>
</evidence>
<proteinExistence type="predicted"/>
<reference evidence="7" key="1">
    <citation type="submission" date="2016-11" db="UniProtKB">
        <authorList>
            <consortium name="WormBaseParasite"/>
        </authorList>
    </citation>
    <scope>IDENTIFICATION</scope>
</reference>
<dbReference type="Pfam" id="PF03165">
    <property type="entry name" value="MH1"/>
    <property type="match status" value="1"/>
</dbReference>
<organism evidence="6 7">
    <name type="scientific">Heterorhabditis bacteriophora</name>
    <name type="common">Entomopathogenic nematode worm</name>
    <dbReference type="NCBI Taxonomy" id="37862"/>
    <lineage>
        <taxon>Eukaryota</taxon>
        <taxon>Metazoa</taxon>
        <taxon>Ecdysozoa</taxon>
        <taxon>Nematoda</taxon>
        <taxon>Chromadorea</taxon>
        <taxon>Rhabditida</taxon>
        <taxon>Rhabditina</taxon>
        <taxon>Rhabditomorpha</taxon>
        <taxon>Strongyloidea</taxon>
        <taxon>Heterorhabditidae</taxon>
        <taxon>Heterorhabditis</taxon>
    </lineage>
</organism>
<evidence type="ECO:0000313" key="7">
    <source>
        <dbReference type="WBParaSite" id="Hba_13214"/>
    </source>
</evidence>
<dbReference type="SMART" id="SM00523">
    <property type="entry name" value="DWA"/>
    <property type="match status" value="1"/>
</dbReference>
<protein>
    <submittedName>
        <fullName evidence="7">MH1 domain-containing protein</fullName>
    </submittedName>
</protein>
<dbReference type="WBParaSite" id="Hba_13214">
    <property type="protein sequence ID" value="Hba_13214"/>
    <property type="gene ID" value="Hba_13214"/>
</dbReference>
<dbReference type="PANTHER" id="PTHR13703">
    <property type="entry name" value="SMAD"/>
    <property type="match status" value="1"/>
</dbReference>
<dbReference type="GO" id="GO:0071144">
    <property type="term" value="C:heteromeric SMAD protein complex"/>
    <property type="evidence" value="ECO:0007669"/>
    <property type="project" value="TreeGrafter"/>
</dbReference>
<dbReference type="SUPFAM" id="SSF56366">
    <property type="entry name" value="SMAD MH1 domain"/>
    <property type="match status" value="1"/>
</dbReference>
<dbReference type="InterPro" id="IPR036578">
    <property type="entry name" value="SMAD_MH1_sf"/>
</dbReference>
<evidence type="ECO:0000259" key="5">
    <source>
        <dbReference type="PROSITE" id="PS51075"/>
    </source>
</evidence>
<evidence type="ECO:0000256" key="3">
    <source>
        <dbReference type="ARBA" id="ARBA00023163"/>
    </source>
</evidence>
<dbReference type="GO" id="GO:0000981">
    <property type="term" value="F:DNA-binding transcription factor activity, RNA polymerase II-specific"/>
    <property type="evidence" value="ECO:0007669"/>
    <property type="project" value="TreeGrafter"/>
</dbReference>
<dbReference type="GO" id="GO:0000978">
    <property type="term" value="F:RNA polymerase II cis-regulatory region sequence-specific DNA binding"/>
    <property type="evidence" value="ECO:0007669"/>
    <property type="project" value="TreeGrafter"/>
</dbReference>
<evidence type="ECO:0000256" key="2">
    <source>
        <dbReference type="ARBA" id="ARBA00023015"/>
    </source>
</evidence>
<accession>A0A1I7X6W3</accession>
<dbReference type="AlphaFoldDB" id="A0A1I7X6W3"/>
<dbReference type="InterPro" id="IPR013019">
    <property type="entry name" value="MAD_homology_MH1"/>
</dbReference>
<comment type="subcellular location">
    <subcellularLocation>
        <location evidence="1">Nucleus</location>
    </subcellularLocation>
</comment>
<dbReference type="GO" id="GO:0051239">
    <property type="term" value="P:regulation of multicellular organismal process"/>
    <property type="evidence" value="ECO:0007669"/>
    <property type="project" value="UniProtKB-ARBA"/>
</dbReference>
<dbReference type="PROSITE" id="PS51075">
    <property type="entry name" value="MH1"/>
    <property type="match status" value="1"/>
</dbReference>
<name>A0A1I7X6W3_HETBA</name>
<sequence length="117" mass="13751">MSIQMKFDGLKSNITKHLGWKQGKEFLRDEDENWAKKAIDNLMKKLLKHNKDALHSLEFALQCEGKQPTECVTIPRSLDGRLQISHRKALPHVIYCRVYRWPDLQSHHELKATETCR</sequence>
<dbReference type="GO" id="GO:0009653">
    <property type="term" value="P:anatomical structure morphogenesis"/>
    <property type="evidence" value="ECO:0007669"/>
    <property type="project" value="TreeGrafter"/>
</dbReference>
<dbReference type="GO" id="GO:0030154">
    <property type="term" value="P:cell differentiation"/>
    <property type="evidence" value="ECO:0007669"/>
    <property type="project" value="TreeGrafter"/>
</dbReference>
<keyword evidence="2" id="KW-0805">Transcription regulation</keyword>
<keyword evidence="3" id="KW-0804">Transcription</keyword>
<dbReference type="PANTHER" id="PTHR13703:SF61">
    <property type="entry name" value="PROTEIN MOTHERS AGAINST DPP"/>
    <property type="match status" value="1"/>
</dbReference>
<dbReference type="GO" id="GO:0030509">
    <property type="term" value="P:BMP signaling pathway"/>
    <property type="evidence" value="ECO:0007669"/>
    <property type="project" value="TreeGrafter"/>
</dbReference>
<dbReference type="GO" id="GO:0060395">
    <property type="term" value="P:SMAD protein signal transduction"/>
    <property type="evidence" value="ECO:0007669"/>
    <property type="project" value="TreeGrafter"/>
</dbReference>
<feature type="domain" description="MH1" evidence="5">
    <location>
        <begin position="12"/>
        <end position="117"/>
    </location>
</feature>